<organism evidence="3 4">
    <name type="scientific">Lysobacter antibioticus</name>
    <dbReference type="NCBI Taxonomy" id="84531"/>
    <lineage>
        <taxon>Bacteria</taxon>
        <taxon>Pseudomonadati</taxon>
        <taxon>Pseudomonadota</taxon>
        <taxon>Gammaproteobacteria</taxon>
        <taxon>Lysobacterales</taxon>
        <taxon>Lysobacteraceae</taxon>
        <taxon>Lysobacter</taxon>
    </lineage>
</organism>
<evidence type="ECO:0000313" key="4">
    <source>
        <dbReference type="Proteomes" id="UP000060787"/>
    </source>
</evidence>
<feature type="chain" id="PRO_5006597062" description="Secreted protein" evidence="2">
    <location>
        <begin position="50"/>
        <end position="232"/>
    </location>
</feature>
<keyword evidence="4" id="KW-1185">Reference proteome</keyword>
<feature type="signal peptide" evidence="2">
    <location>
        <begin position="1"/>
        <end position="49"/>
    </location>
</feature>
<proteinExistence type="predicted"/>
<evidence type="ECO:0000313" key="3">
    <source>
        <dbReference type="EMBL" id="ALN81162.1"/>
    </source>
</evidence>
<dbReference type="Proteomes" id="UP000060787">
    <property type="component" value="Chromosome"/>
</dbReference>
<evidence type="ECO:0000256" key="2">
    <source>
        <dbReference type="SAM" id="SignalP"/>
    </source>
</evidence>
<gene>
    <name evidence="3" type="ORF">LA76x_3034</name>
</gene>
<name>A0A0S2FCB1_LYSAN</name>
<dbReference type="PATRIC" id="fig|84531.8.peg.3043"/>
<reference evidence="3 4" key="1">
    <citation type="journal article" date="2015" name="BMC Genomics">
        <title>Comparative genomics and metabolic profiling of the genus Lysobacter.</title>
        <authorList>
            <person name="de Bruijn I."/>
            <person name="Cheng X."/>
            <person name="de Jager V."/>
            <person name="Exposito R.G."/>
            <person name="Watrous J."/>
            <person name="Patel N."/>
            <person name="Postma J."/>
            <person name="Dorrestein P.C."/>
            <person name="Kobayashi D."/>
            <person name="Raaijmakers J.M."/>
        </authorList>
    </citation>
    <scope>NUCLEOTIDE SEQUENCE [LARGE SCALE GENOMIC DNA]</scope>
    <source>
        <strain evidence="3 4">76</strain>
    </source>
</reference>
<accession>A0A0S2FCB1</accession>
<dbReference type="STRING" id="84531.LA76x_3034"/>
<dbReference type="EMBL" id="CP011129">
    <property type="protein sequence ID" value="ALN81162.1"/>
    <property type="molecule type" value="Genomic_DNA"/>
</dbReference>
<feature type="compositionally biased region" description="Polar residues" evidence="1">
    <location>
        <begin position="125"/>
        <end position="136"/>
    </location>
</feature>
<dbReference type="AlphaFoldDB" id="A0A0S2FCB1"/>
<feature type="region of interest" description="Disordered" evidence="1">
    <location>
        <begin position="116"/>
        <end position="138"/>
    </location>
</feature>
<dbReference type="KEGG" id="lab:LA76x_3034"/>
<sequence>MVSASTAQETSMPRHRLRPHSPAVPSRRLVALAALALAAGGLAAASAQASPAPAEYPDDIDKVRGCWIQRVEPDGPATLFLRLLPEPERKDWLVGALQRADGDDPDRRLRLQFARKGHSAVLGPNTPSGDAQTPADTPSAPLKTLKAIRPARSGLVHLPKAQMNYWRMAGLSPPPTGAPEQTSVMFYHHHDQTFLRVEVSPEHLKLSIGGPHPHTAQIPEKVLFDGRRDGCD</sequence>
<evidence type="ECO:0000256" key="1">
    <source>
        <dbReference type="SAM" id="MobiDB-lite"/>
    </source>
</evidence>
<keyword evidence="2" id="KW-0732">Signal</keyword>
<evidence type="ECO:0008006" key="5">
    <source>
        <dbReference type="Google" id="ProtNLM"/>
    </source>
</evidence>
<feature type="region of interest" description="Disordered" evidence="1">
    <location>
        <begin position="1"/>
        <end position="23"/>
    </location>
</feature>
<protein>
    <recommendedName>
        <fullName evidence="5">Secreted protein</fullName>
    </recommendedName>
</protein>
<feature type="compositionally biased region" description="Polar residues" evidence="1">
    <location>
        <begin position="1"/>
        <end position="11"/>
    </location>
</feature>